<keyword evidence="3" id="KW-1185">Reference proteome</keyword>
<dbReference type="Pfam" id="PF01527">
    <property type="entry name" value="HTH_Tnp_1"/>
    <property type="match status" value="1"/>
</dbReference>
<gene>
    <name evidence="2" type="ORF">E2C06_36935</name>
</gene>
<dbReference type="GO" id="GO:0043565">
    <property type="term" value="F:sequence-specific DNA binding"/>
    <property type="evidence" value="ECO:0007669"/>
    <property type="project" value="InterPro"/>
</dbReference>
<dbReference type="InterPro" id="IPR010921">
    <property type="entry name" value="Trp_repressor/repl_initiator"/>
</dbReference>
<dbReference type="AlphaFoldDB" id="A0A4R5PXA9"/>
<feature type="non-terminal residue" evidence="2">
    <location>
        <position position="110"/>
    </location>
</feature>
<feature type="region of interest" description="Disordered" evidence="1">
    <location>
        <begin position="1"/>
        <end position="29"/>
    </location>
</feature>
<dbReference type="Proteomes" id="UP000295096">
    <property type="component" value="Unassembled WGS sequence"/>
</dbReference>
<dbReference type="GO" id="GO:0004803">
    <property type="term" value="F:transposase activity"/>
    <property type="evidence" value="ECO:0007669"/>
    <property type="project" value="InterPro"/>
</dbReference>
<dbReference type="InterPro" id="IPR002514">
    <property type="entry name" value="Transposase_8"/>
</dbReference>
<proteinExistence type="predicted"/>
<dbReference type="GO" id="GO:0006313">
    <property type="term" value="P:DNA transposition"/>
    <property type="evidence" value="ECO:0007669"/>
    <property type="project" value="InterPro"/>
</dbReference>
<evidence type="ECO:0000256" key="1">
    <source>
        <dbReference type="SAM" id="MobiDB-lite"/>
    </source>
</evidence>
<accession>A0A4R5PXA9</accession>
<name>A0A4R5PXA9_9PROT</name>
<sequence>MPDDAIPPAPLASRSYDGRKSGPGSDPAVEVRIRAVRRRNWPPEDRLRIVRETLEPGAIVQTVADRHGVSTGQLVSVRRRLRRPAVGQIAWGRRVQGARSARRLIGWSAM</sequence>
<reference evidence="2 3" key="1">
    <citation type="journal article" date="2016" name="J. Microbiol.">
        <title>Dankookia rubra gen. nov., sp. nov., an alphaproteobacterium isolated from sediment of a shallow stream.</title>
        <authorList>
            <person name="Kim W.H."/>
            <person name="Kim D.H."/>
            <person name="Kang K."/>
            <person name="Ahn T.Y."/>
        </authorList>
    </citation>
    <scope>NUCLEOTIDE SEQUENCE [LARGE SCALE GENOMIC DNA]</scope>
    <source>
        <strain evidence="2 3">JCM30602</strain>
    </source>
</reference>
<dbReference type="SUPFAM" id="SSF48295">
    <property type="entry name" value="TrpR-like"/>
    <property type="match status" value="1"/>
</dbReference>
<organism evidence="2 3">
    <name type="scientific">Dankookia rubra</name>
    <dbReference type="NCBI Taxonomy" id="1442381"/>
    <lineage>
        <taxon>Bacteria</taxon>
        <taxon>Pseudomonadati</taxon>
        <taxon>Pseudomonadota</taxon>
        <taxon>Alphaproteobacteria</taxon>
        <taxon>Acetobacterales</taxon>
        <taxon>Roseomonadaceae</taxon>
        <taxon>Dankookia</taxon>
    </lineage>
</organism>
<feature type="compositionally biased region" description="Pro residues" evidence="1">
    <location>
        <begin position="1"/>
        <end position="10"/>
    </location>
</feature>
<evidence type="ECO:0000313" key="2">
    <source>
        <dbReference type="EMBL" id="TDH50176.1"/>
    </source>
</evidence>
<dbReference type="RefSeq" id="WP_165982929.1">
    <property type="nucleotide sequence ID" value="NZ_SMSJ01000349.1"/>
</dbReference>
<evidence type="ECO:0000313" key="3">
    <source>
        <dbReference type="Proteomes" id="UP000295096"/>
    </source>
</evidence>
<protein>
    <recommendedName>
        <fullName evidence="4">Transposase</fullName>
    </recommendedName>
</protein>
<dbReference type="EMBL" id="SMSJ01000349">
    <property type="protein sequence ID" value="TDH50176.1"/>
    <property type="molecule type" value="Genomic_DNA"/>
</dbReference>
<evidence type="ECO:0008006" key="4">
    <source>
        <dbReference type="Google" id="ProtNLM"/>
    </source>
</evidence>
<comment type="caution">
    <text evidence="2">The sequence shown here is derived from an EMBL/GenBank/DDBJ whole genome shotgun (WGS) entry which is preliminary data.</text>
</comment>